<reference evidence="1 2" key="1">
    <citation type="submission" date="2024-03" db="EMBL/GenBank/DDBJ databases">
        <title>Role of Flies in the Dissemination of Carbapenem-Resistant Enterobacteriaceae (CRE): An Epidemiological and Genomic Study in China.</title>
        <authorList>
            <person name="Chen K."/>
            <person name="Zhang R."/>
            <person name="Chen S."/>
        </authorList>
    </citation>
    <scope>NUCLEOTIDE SEQUENCE [LARGE SCALE GENOMIC DNA]</scope>
    <source>
        <strain evidence="2">fly-313</strain>
    </source>
</reference>
<protein>
    <recommendedName>
        <fullName evidence="3">Colicin D immunity protein domain-containing protein</fullName>
    </recommendedName>
</protein>
<comment type="caution">
    <text evidence="1">The sequence shown here is derived from an EMBL/GenBank/DDBJ whole genome shotgun (WGS) entry which is preliminary data.</text>
</comment>
<accession>A0ABV4A2S1</accession>
<dbReference type="EMBL" id="JBFZPZ010000002">
    <property type="protein sequence ID" value="MEX9251781.1"/>
    <property type="molecule type" value="Genomic_DNA"/>
</dbReference>
<keyword evidence="2" id="KW-1185">Reference proteome</keyword>
<organism evidence="1 2">
    <name type="scientific">Pseudenterobacter timonensis</name>
    <dbReference type="NCBI Taxonomy" id="1755099"/>
    <lineage>
        <taxon>Bacteria</taxon>
        <taxon>Pseudomonadati</taxon>
        <taxon>Pseudomonadota</taxon>
        <taxon>Gammaproteobacteria</taxon>
        <taxon>Enterobacterales</taxon>
        <taxon>Enterobacteriaceae</taxon>
        <taxon>Pseudenterobacter</taxon>
    </lineage>
</organism>
<name>A0ABV4A2S1_9ENTR</name>
<evidence type="ECO:0008006" key="3">
    <source>
        <dbReference type="Google" id="ProtNLM"/>
    </source>
</evidence>
<sequence>MNELTQEFIRSINFLLENDYNPRDVARYSFLFSLDHRIEDEKLEYVVDYIGGMDAGPEFELTKEELLEFIKQNLL</sequence>
<dbReference type="Proteomes" id="UP001561463">
    <property type="component" value="Unassembled WGS sequence"/>
</dbReference>
<gene>
    <name evidence="1" type="ORF">AB7Z85_04525</name>
</gene>
<evidence type="ECO:0000313" key="1">
    <source>
        <dbReference type="EMBL" id="MEX9251781.1"/>
    </source>
</evidence>
<dbReference type="RefSeq" id="WP_369496988.1">
    <property type="nucleotide sequence ID" value="NZ_JBFZPZ010000002.1"/>
</dbReference>
<evidence type="ECO:0000313" key="2">
    <source>
        <dbReference type="Proteomes" id="UP001561463"/>
    </source>
</evidence>
<proteinExistence type="predicted"/>